<accession>A0A939FK19</accession>
<evidence type="ECO:0000259" key="5">
    <source>
        <dbReference type="PROSITE" id="PS50931"/>
    </source>
</evidence>
<keyword evidence="7" id="KW-1185">Reference proteome</keyword>
<dbReference type="PRINTS" id="PR00039">
    <property type="entry name" value="HTHLYSR"/>
</dbReference>
<dbReference type="CDD" id="cd08414">
    <property type="entry name" value="PBP2_LTTR_aromatics_like"/>
    <property type="match status" value="1"/>
</dbReference>
<gene>
    <name evidence="6" type="ORF">J1792_12445</name>
</gene>
<evidence type="ECO:0000256" key="2">
    <source>
        <dbReference type="ARBA" id="ARBA00023015"/>
    </source>
</evidence>
<keyword evidence="2" id="KW-0805">Transcription regulation</keyword>
<dbReference type="PANTHER" id="PTHR30346:SF0">
    <property type="entry name" value="HCA OPERON TRANSCRIPTIONAL ACTIVATOR HCAR"/>
    <property type="match status" value="1"/>
</dbReference>
<keyword evidence="3" id="KW-0238">DNA-binding</keyword>
<protein>
    <submittedName>
        <fullName evidence="6">LysR family transcriptional regulator</fullName>
    </submittedName>
</protein>
<name>A0A939FK19_9ACTN</name>
<dbReference type="InterPro" id="IPR000847">
    <property type="entry name" value="LysR_HTH_N"/>
</dbReference>
<dbReference type="AlphaFoldDB" id="A0A939FK19"/>
<dbReference type="FunFam" id="1.10.10.10:FF:000001">
    <property type="entry name" value="LysR family transcriptional regulator"/>
    <property type="match status" value="1"/>
</dbReference>
<dbReference type="GO" id="GO:0003700">
    <property type="term" value="F:DNA-binding transcription factor activity"/>
    <property type="evidence" value="ECO:0007669"/>
    <property type="project" value="InterPro"/>
</dbReference>
<evidence type="ECO:0000256" key="3">
    <source>
        <dbReference type="ARBA" id="ARBA00023125"/>
    </source>
</evidence>
<dbReference type="Pfam" id="PF00126">
    <property type="entry name" value="HTH_1"/>
    <property type="match status" value="1"/>
</dbReference>
<dbReference type="Gene3D" id="3.40.190.10">
    <property type="entry name" value="Periplasmic binding protein-like II"/>
    <property type="match status" value="2"/>
</dbReference>
<organism evidence="6 7">
    <name type="scientific">Streptomyces triculaminicus</name>
    <dbReference type="NCBI Taxonomy" id="2816232"/>
    <lineage>
        <taxon>Bacteria</taxon>
        <taxon>Bacillati</taxon>
        <taxon>Actinomycetota</taxon>
        <taxon>Actinomycetes</taxon>
        <taxon>Kitasatosporales</taxon>
        <taxon>Streptomycetaceae</taxon>
        <taxon>Streptomyces</taxon>
    </lineage>
</organism>
<comment type="caution">
    <text evidence="6">The sequence shown here is derived from an EMBL/GenBank/DDBJ whole genome shotgun (WGS) entry which is preliminary data.</text>
</comment>
<evidence type="ECO:0000256" key="4">
    <source>
        <dbReference type="ARBA" id="ARBA00023163"/>
    </source>
</evidence>
<dbReference type="InterPro" id="IPR036388">
    <property type="entry name" value="WH-like_DNA-bd_sf"/>
</dbReference>
<dbReference type="RefSeq" id="WP_207247225.1">
    <property type="nucleotide sequence ID" value="NZ_JAFMOF010000002.1"/>
</dbReference>
<dbReference type="EMBL" id="JAFMOF010000002">
    <property type="protein sequence ID" value="MBO0653566.1"/>
    <property type="molecule type" value="Genomic_DNA"/>
</dbReference>
<dbReference type="Pfam" id="PF03466">
    <property type="entry name" value="LysR_substrate"/>
    <property type="match status" value="1"/>
</dbReference>
<dbReference type="InterPro" id="IPR005119">
    <property type="entry name" value="LysR_subst-bd"/>
</dbReference>
<reference evidence="6" key="1">
    <citation type="submission" date="2021-03" db="EMBL/GenBank/DDBJ databases">
        <title>Streptomyces strains.</title>
        <authorList>
            <person name="Lund M.B."/>
            <person name="Toerring T."/>
        </authorList>
    </citation>
    <scope>NUCLEOTIDE SEQUENCE</scope>
    <source>
        <strain evidence="6">JCM 4242</strain>
    </source>
</reference>
<sequence length="288" mass="31462">MRRLQYFVAVAEEGNVGRAARRLLMSQPPLSQRIRELEADLGCALFVRTPHGMTLTPPGEVLLTEARRLLEGVERARDLVRRAAGRRVLRVGVVGPGEAALSATMARTFAQQHEDVEVSLIQGDLSDPTVGLAAQNVDAAITFTPFTRTGLATRTVRQDRCYVAVPSAGPLAAAPTLSRADLRGHLSIRLADDTDPLFRAHWQPDASSEGPVVRSLDECLHAVLWRKAVALVPEQVVRGHRIEGITYVPVSDLPPVDLVLAWRRSDRNPLVAHYVEAFCAAVRSRPGT</sequence>
<dbReference type="SUPFAM" id="SSF53850">
    <property type="entry name" value="Periplasmic binding protein-like II"/>
    <property type="match status" value="1"/>
</dbReference>
<proteinExistence type="inferred from homology"/>
<evidence type="ECO:0000313" key="7">
    <source>
        <dbReference type="Proteomes" id="UP000664781"/>
    </source>
</evidence>
<dbReference type="InterPro" id="IPR036390">
    <property type="entry name" value="WH_DNA-bd_sf"/>
</dbReference>
<dbReference type="PROSITE" id="PS50931">
    <property type="entry name" value="HTH_LYSR"/>
    <property type="match status" value="1"/>
</dbReference>
<dbReference type="Proteomes" id="UP000664781">
    <property type="component" value="Unassembled WGS sequence"/>
</dbReference>
<feature type="domain" description="HTH lysR-type" evidence="5">
    <location>
        <begin position="1"/>
        <end position="56"/>
    </location>
</feature>
<dbReference type="GO" id="GO:0003677">
    <property type="term" value="F:DNA binding"/>
    <property type="evidence" value="ECO:0007669"/>
    <property type="project" value="UniProtKB-KW"/>
</dbReference>
<dbReference type="GO" id="GO:0032993">
    <property type="term" value="C:protein-DNA complex"/>
    <property type="evidence" value="ECO:0007669"/>
    <property type="project" value="TreeGrafter"/>
</dbReference>
<comment type="similarity">
    <text evidence="1">Belongs to the LysR transcriptional regulatory family.</text>
</comment>
<dbReference type="SUPFAM" id="SSF46785">
    <property type="entry name" value="Winged helix' DNA-binding domain"/>
    <property type="match status" value="1"/>
</dbReference>
<dbReference type="Gene3D" id="1.10.10.10">
    <property type="entry name" value="Winged helix-like DNA-binding domain superfamily/Winged helix DNA-binding domain"/>
    <property type="match status" value="1"/>
</dbReference>
<evidence type="ECO:0000256" key="1">
    <source>
        <dbReference type="ARBA" id="ARBA00009437"/>
    </source>
</evidence>
<keyword evidence="4" id="KW-0804">Transcription</keyword>
<dbReference type="PANTHER" id="PTHR30346">
    <property type="entry name" value="TRANSCRIPTIONAL DUAL REGULATOR HCAR-RELATED"/>
    <property type="match status" value="1"/>
</dbReference>
<evidence type="ECO:0000313" key="6">
    <source>
        <dbReference type="EMBL" id="MBO0653566.1"/>
    </source>
</evidence>